<organism evidence="1 2">
    <name type="scientific">Oceanobacillus arenosus</name>
    <dbReference type="NCBI Taxonomy" id="1229153"/>
    <lineage>
        <taxon>Bacteria</taxon>
        <taxon>Bacillati</taxon>
        <taxon>Bacillota</taxon>
        <taxon>Bacilli</taxon>
        <taxon>Bacillales</taxon>
        <taxon>Bacillaceae</taxon>
        <taxon>Oceanobacillus</taxon>
    </lineage>
</organism>
<evidence type="ECO:0000313" key="1">
    <source>
        <dbReference type="EMBL" id="RDW20084.1"/>
    </source>
</evidence>
<sequence>MGEVKIDYTGWEFYDQLIKQYGEQNEDYFIYFYGYKSVYVDEIKGLSYEGVLSQEKLDRLYLSIKKNGYLYERYQDLHLIYLPNKTYTVATGGNHRPYLAEFLKIKKVIGMVEILIPKNLLADEQILECEKILDEEGIDVHTRNPYFYKLCEEYDLLPPKMKIRIS</sequence>
<dbReference type="RefSeq" id="WP_115771975.1">
    <property type="nucleotide sequence ID" value="NZ_PIOC01000010.1"/>
</dbReference>
<dbReference type="EMBL" id="PIOC01000010">
    <property type="protein sequence ID" value="RDW20084.1"/>
    <property type="molecule type" value="Genomic_DNA"/>
</dbReference>
<keyword evidence="2" id="KW-1185">Reference proteome</keyword>
<name>A0A3D8PVM5_9BACI</name>
<proteinExistence type="predicted"/>
<dbReference type="Proteomes" id="UP000257143">
    <property type="component" value="Unassembled WGS sequence"/>
</dbReference>
<protein>
    <submittedName>
        <fullName evidence="1">Uncharacterized protein</fullName>
    </submittedName>
</protein>
<accession>A0A3D8PVM5</accession>
<evidence type="ECO:0000313" key="2">
    <source>
        <dbReference type="Proteomes" id="UP000257143"/>
    </source>
</evidence>
<dbReference type="OrthoDB" id="2888905at2"/>
<comment type="caution">
    <text evidence="1">The sequence shown here is derived from an EMBL/GenBank/DDBJ whole genome shotgun (WGS) entry which is preliminary data.</text>
</comment>
<dbReference type="AlphaFoldDB" id="A0A3D8PVM5"/>
<reference evidence="2" key="1">
    <citation type="submission" date="2017-11" db="EMBL/GenBank/DDBJ databases">
        <authorList>
            <person name="Zhu W."/>
        </authorList>
    </citation>
    <scope>NUCLEOTIDE SEQUENCE [LARGE SCALE GENOMIC DNA]</scope>
    <source>
        <strain evidence="2">CAU 1183</strain>
    </source>
</reference>
<gene>
    <name evidence="1" type="ORF">CWR48_05000</name>
</gene>